<dbReference type="Gene3D" id="2.60.120.260">
    <property type="entry name" value="Galactose-binding domain-like"/>
    <property type="match status" value="2"/>
</dbReference>
<feature type="domain" description="Glycosyl hydrolase family 95 catalytic" evidence="3">
    <location>
        <begin position="444"/>
        <end position="596"/>
    </location>
</feature>
<dbReference type="Proteomes" id="UP000823982">
    <property type="component" value="Unassembled WGS sequence"/>
</dbReference>
<evidence type="ECO:0000313" key="5">
    <source>
        <dbReference type="Proteomes" id="UP000823982"/>
    </source>
</evidence>
<dbReference type="SUPFAM" id="SSF48208">
    <property type="entry name" value="Six-hairpin glycosidases"/>
    <property type="match status" value="1"/>
</dbReference>
<dbReference type="InterPro" id="IPR054363">
    <property type="entry name" value="GH95_cat"/>
</dbReference>
<keyword evidence="2" id="KW-0732">Signal</keyword>
<gene>
    <name evidence="4" type="ORF">IAD01_05785</name>
</gene>
<feature type="transmembrane region" description="Helical" evidence="1">
    <location>
        <begin position="1130"/>
        <end position="1154"/>
    </location>
</feature>
<dbReference type="InterPro" id="IPR012341">
    <property type="entry name" value="6hp_glycosidase-like_sf"/>
</dbReference>
<feature type="chain" id="PRO_5038669175" description="Glycosyl hydrolase family 95 catalytic domain-containing protein" evidence="2">
    <location>
        <begin position="35"/>
        <end position="1165"/>
    </location>
</feature>
<dbReference type="InterPro" id="IPR013780">
    <property type="entry name" value="Glyco_hydro_b"/>
</dbReference>
<dbReference type="Gene3D" id="2.60.40.1180">
    <property type="entry name" value="Golgi alpha-mannosidase II"/>
    <property type="match status" value="1"/>
</dbReference>
<dbReference type="PANTHER" id="PTHR31084:SF0">
    <property type="entry name" value="ALPHA-L-FUCOSIDASE 2"/>
    <property type="match status" value="1"/>
</dbReference>
<dbReference type="GO" id="GO:0005975">
    <property type="term" value="P:carbohydrate metabolic process"/>
    <property type="evidence" value="ECO:0007669"/>
    <property type="project" value="InterPro"/>
</dbReference>
<dbReference type="Gene3D" id="1.50.10.10">
    <property type="match status" value="1"/>
</dbReference>
<keyword evidence="1" id="KW-0812">Transmembrane</keyword>
<organism evidence="4 5">
    <name type="scientific">Candidatus Faeciplasma gallinarum</name>
    <dbReference type="NCBI Taxonomy" id="2840799"/>
    <lineage>
        <taxon>Bacteria</taxon>
        <taxon>Bacillati</taxon>
        <taxon>Bacillota</taxon>
        <taxon>Clostridia</taxon>
        <taxon>Eubacteriales</taxon>
        <taxon>Oscillospiraceae</taxon>
        <taxon>Oscillospiraceae incertae sedis</taxon>
        <taxon>Candidatus Faeciplasma</taxon>
    </lineage>
</organism>
<dbReference type="Pfam" id="PF22124">
    <property type="entry name" value="Glyco_hydro_95_cat"/>
    <property type="match status" value="1"/>
</dbReference>
<dbReference type="EMBL" id="DVIR01000056">
    <property type="protein sequence ID" value="HIS24896.1"/>
    <property type="molecule type" value="Genomic_DNA"/>
</dbReference>
<comment type="caution">
    <text evidence="4">The sequence shown here is derived from an EMBL/GenBank/DDBJ whole genome shotgun (WGS) entry which is preliminary data.</text>
</comment>
<sequence>MPKRKIKKGASLRRFVAGVLALQMAASVSPAVSASETISTDPIFNPDYAQLIARSDLSYTGMIAGGYEGIPVANGRFGGPVWQPSQTTLCMQLNHTDTFMYNDASSESTTEGGALGQVYVDFGSAVFSYETQQHLSLYDGKLSITDENVEISVIAQNDKDAVAIHVNDKRENPQPITVELRMLRQPNVVRGEFSAISSFDLSNDGVAVLQQVFSEDCASGIEVNDFYCATAVALCTQDIQGEFSQAGAQSVKLTLDSQGGEFTIIIGGGSTMDESEDISAQAVSNAVNAPAYDEMYESNKAWWSDFWSKSYVYIPAQQDFEKRRNYYLYLAAISNRGNYPSKYNGGIWIGEGDRRDWGNWYWNWNQDSLYLPLYQANHAELMEPFFKMRESCYEQYEVAAEQLWGSEGIFIGETSGILGWETLPDDIAEDLREYYAGTGELTAELEEFAAKKNSYLVPWNYKISFSGTSVSWVSHTMVATQETAEHFWMKYCYDKDEEWLREHAYPFIKGAAEFYRNYYGFVKEEDGKYHFYRTNLHEHIGGGKDIIDDLSLARGTFAAAIAASEILGVDEDLRAEWQERLDNLADYPMVTDEGAIAYASADAFDGNVWAQGLEPSYYLRGLEGTESPKFKMLEKYDVLNMETRDQNMDDGQWETAINTYLSSSGYQNQYLNQLEDKNGSSRFLIDAAKLGRADDLTIMFPTQYQAFYDSPNWLHNEGDYYSAEGHGTFAAAIQEALNQSLAPTTGEEPVIRVFPAWPEAWDAKYKLAAQNGFIVSSSMTRGEVDYVEIESEAGEACLIRNPWDDNVVLYRNGVRETVLKGGLNDLLEFDTEEGDRIVLVKEGTDVDSLRTTELKSVSYFIINDDESNINYGGDWDEEYVAGNYRADKHVTKDADATLEYLFYGTGAELISDTGPDMGEIDVYIDGVFDQTIDCYSETPQQQVIVYTNSELDYAGHRIKLVNKSGDEMVVDGIVVRRTSSEKSVTVNDNDESISYVGEGWRYADNRTSEQDYMTDAHITYNDGDYVEYSFVGTGIGFMTEMYSDMGKIEVYVDGELVGEADCYTDSGRKSQQVIFKELNLEYGEHTIRVVKNGGQYMIVDGFAVWTGESMPLEEVELDYTSVPEKKKPDALPIVLAAAGAALVIAAAVTCVLYIRKKNRKNKAAK</sequence>
<evidence type="ECO:0000259" key="3">
    <source>
        <dbReference type="Pfam" id="PF22124"/>
    </source>
</evidence>
<keyword evidence="1" id="KW-0472">Membrane</keyword>
<name>A0A9D1EPD6_9FIRM</name>
<reference evidence="4" key="1">
    <citation type="submission" date="2020-10" db="EMBL/GenBank/DDBJ databases">
        <authorList>
            <person name="Gilroy R."/>
        </authorList>
    </citation>
    <scope>NUCLEOTIDE SEQUENCE</scope>
    <source>
        <strain evidence="4">CHK157-1446</strain>
    </source>
</reference>
<protein>
    <recommendedName>
        <fullName evidence="3">Glycosyl hydrolase family 95 catalytic domain-containing protein</fullName>
    </recommendedName>
</protein>
<dbReference type="AlphaFoldDB" id="A0A9D1EPD6"/>
<accession>A0A9D1EPD6</accession>
<feature type="signal peptide" evidence="2">
    <location>
        <begin position="1"/>
        <end position="34"/>
    </location>
</feature>
<reference evidence="4" key="2">
    <citation type="journal article" date="2021" name="PeerJ">
        <title>Extensive microbial diversity within the chicken gut microbiome revealed by metagenomics and culture.</title>
        <authorList>
            <person name="Gilroy R."/>
            <person name="Ravi A."/>
            <person name="Getino M."/>
            <person name="Pursley I."/>
            <person name="Horton D.L."/>
            <person name="Alikhan N.F."/>
            <person name="Baker D."/>
            <person name="Gharbi K."/>
            <person name="Hall N."/>
            <person name="Watson M."/>
            <person name="Adriaenssens E.M."/>
            <person name="Foster-Nyarko E."/>
            <person name="Jarju S."/>
            <person name="Secka A."/>
            <person name="Antonio M."/>
            <person name="Oren A."/>
            <person name="Chaudhuri R.R."/>
            <person name="La Ragione R."/>
            <person name="Hildebrand F."/>
            <person name="Pallen M.J."/>
        </authorList>
    </citation>
    <scope>NUCLEOTIDE SEQUENCE</scope>
    <source>
        <strain evidence="4">CHK157-1446</strain>
    </source>
</reference>
<evidence type="ECO:0000256" key="1">
    <source>
        <dbReference type="SAM" id="Phobius"/>
    </source>
</evidence>
<dbReference type="InterPro" id="IPR008928">
    <property type="entry name" value="6-hairpin_glycosidase_sf"/>
</dbReference>
<keyword evidence="1" id="KW-1133">Transmembrane helix</keyword>
<dbReference type="PANTHER" id="PTHR31084">
    <property type="entry name" value="ALPHA-L-FUCOSIDASE 2"/>
    <property type="match status" value="1"/>
</dbReference>
<evidence type="ECO:0000313" key="4">
    <source>
        <dbReference type="EMBL" id="HIS24896.1"/>
    </source>
</evidence>
<dbReference type="GO" id="GO:0004560">
    <property type="term" value="F:alpha-L-fucosidase activity"/>
    <property type="evidence" value="ECO:0007669"/>
    <property type="project" value="TreeGrafter"/>
</dbReference>
<evidence type="ECO:0000256" key="2">
    <source>
        <dbReference type="SAM" id="SignalP"/>
    </source>
</evidence>
<proteinExistence type="predicted"/>